<proteinExistence type="inferred from homology"/>
<keyword evidence="3" id="KW-0813">Transport</keyword>
<dbReference type="GO" id="GO:0005886">
    <property type="term" value="C:plasma membrane"/>
    <property type="evidence" value="ECO:0007669"/>
    <property type="project" value="UniProtKB-SubCell"/>
</dbReference>
<feature type="transmembrane region" description="Helical" evidence="8">
    <location>
        <begin position="236"/>
        <end position="255"/>
    </location>
</feature>
<feature type="transmembrane region" description="Helical" evidence="8">
    <location>
        <begin position="134"/>
        <end position="151"/>
    </location>
</feature>
<feature type="region of interest" description="Disordered" evidence="9">
    <location>
        <begin position="1"/>
        <end position="40"/>
    </location>
</feature>
<evidence type="ECO:0000256" key="6">
    <source>
        <dbReference type="ARBA" id="ARBA00022989"/>
    </source>
</evidence>
<accession>A0A4S4NAP3</accession>
<keyword evidence="11" id="KW-1185">Reference proteome</keyword>
<organism evidence="10 11">
    <name type="scientific">Neolewinella litorea</name>
    <dbReference type="NCBI Taxonomy" id="2562452"/>
    <lineage>
        <taxon>Bacteria</taxon>
        <taxon>Pseudomonadati</taxon>
        <taxon>Bacteroidota</taxon>
        <taxon>Saprospiria</taxon>
        <taxon>Saprospirales</taxon>
        <taxon>Lewinellaceae</taxon>
        <taxon>Neolewinella</taxon>
    </lineage>
</organism>
<evidence type="ECO:0000256" key="8">
    <source>
        <dbReference type="RuleBase" id="RU363041"/>
    </source>
</evidence>
<evidence type="ECO:0000256" key="5">
    <source>
        <dbReference type="ARBA" id="ARBA00022692"/>
    </source>
</evidence>
<comment type="subcellular location">
    <subcellularLocation>
        <location evidence="1 8">Cell membrane</location>
        <topology evidence="1 8">Multi-pass membrane protein</topology>
    </subcellularLocation>
</comment>
<dbReference type="AlphaFoldDB" id="A0A4S4NAP3"/>
<evidence type="ECO:0000256" key="3">
    <source>
        <dbReference type="ARBA" id="ARBA00022448"/>
    </source>
</evidence>
<evidence type="ECO:0000256" key="4">
    <source>
        <dbReference type="ARBA" id="ARBA00022475"/>
    </source>
</evidence>
<dbReference type="PANTHER" id="PTHR30269">
    <property type="entry name" value="TRANSMEMBRANE PROTEIN YFCA"/>
    <property type="match status" value="1"/>
</dbReference>
<keyword evidence="5 8" id="KW-0812">Transmembrane</keyword>
<feature type="compositionally biased region" description="Low complexity" evidence="9">
    <location>
        <begin position="13"/>
        <end position="27"/>
    </location>
</feature>
<keyword evidence="7 8" id="KW-0472">Membrane</keyword>
<feature type="transmembrane region" description="Helical" evidence="8">
    <location>
        <begin position="261"/>
        <end position="279"/>
    </location>
</feature>
<feature type="transmembrane region" description="Helical" evidence="8">
    <location>
        <begin position="191"/>
        <end position="207"/>
    </location>
</feature>
<evidence type="ECO:0000313" key="11">
    <source>
        <dbReference type="Proteomes" id="UP000308528"/>
    </source>
</evidence>
<dbReference type="InterPro" id="IPR052017">
    <property type="entry name" value="TSUP"/>
</dbReference>
<protein>
    <recommendedName>
        <fullName evidence="8">Probable membrane transporter protein</fullName>
    </recommendedName>
</protein>
<feature type="transmembrane region" description="Helical" evidence="8">
    <location>
        <begin position="291"/>
        <end position="309"/>
    </location>
</feature>
<comment type="caution">
    <text evidence="10">The sequence shown here is derived from an EMBL/GenBank/DDBJ whole genome shotgun (WGS) entry which is preliminary data.</text>
</comment>
<dbReference type="Proteomes" id="UP000308528">
    <property type="component" value="Unassembled WGS sequence"/>
</dbReference>
<evidence type="ECO:0000256" key="1">
    <source>
        <dbReference type="ARBA" id="ARBA00004651"/>
    </source>
</evidence>
<reference evidence="10 11" key="1">
    <citation type="submission" date="2019-04" db="EMBL/GenBank/DDBJ databases">
        <title>Lewinella litorea sp. nov., isolated from a marine sand.</title>
        <authorList>
            <person name="Yoon J.-H."/>
        </authorList>
    </citation>
    <scope>NUCLEOTIDE SEQUENCE [LARGE SCALE GENOMIC DNA]</scope>
    <source>
        <strain evidence="10 11">HSMS-39</strain>
    </source>
</reference>
<dbReference type="InterPro" id="IPR002781">
    <property type="entry name" value="TM_pro_TauE-like"/>
</dbReference>
<keyword evidence="6 8" id="KW-1133">Transmembrane helix</keyword>
<sequence length="311" mass="33476">MPPALPPLPQRRPPGGRTAGRSAAGRFAGHRSGGSRSGRRAVSGDPFAGLYRTYPLIVDYLIALVGSLLAGGINTLSGNGSAITLTILMEVLGLPADVANATNRVGIVTQSAAGTWAFQRGGRLSLSDQHRRDMWGIILVATLGALVGIWLSLVVDNATYRSIFRYLLFVMLLVVLVNPKRWLRTEPAKKPLSLWIAVPAFFALGIYGGFIQMGMGIFFLALMVLVAKYEIIQANVVKGIVVLIYTAVAVAIFAWRGLIDWEIGLLMAIGQTVGGYLTARHAANHPRAGVWAYRLLILVIVGALAKAFWPF</sequence>
<name>A0A4S4NAP3_9BACT</name>
<evidence type="ECO:0000313" key="10">
    <source>
        <dbReference type="EMBL" id="THH35517.1"/>
    </source>
</evidence>
<feature type="compositionally biased region" description="Pro residues" evidence="9">
    <location>
        <begin position="1"/>
        <end position="12"/>
    </location>
</feature>
<evidence type="ECO:0000256" key="2">
    <source>
        <dbReference type="ARBA" id="ARBA00009142"/>
    </source>
</evidence>
<comment type="similarity">
    <text evidence="2 8">Belongs to the 4-toluene sulfonate uptake permease (TSUP) (TC 2.A.102) family.</text>
</comment>
<evidence type="ECO:0000256" key="9">
    <source>
        <dbReference type="SAM" id="MobiDB-lite"/>
    </source>
</evidence>
<gene>
    <name evidence="10" type="ORF">E4021_16475</name>
</gene>
<dbReference type="Pfam" id="PF01925">
    <property type="entry name" value="TauE"/>
    <property type="match status" value="1"/>
</dbReference>
<dbReference type="OrthoDB" id="554695at2"/>
<evidence type="ECO:0000256" key="7">
    <source>
        <dbReference type="ARBA" id="ARBA00023136"/>
    </source>
</evidence>
<keyword evidence="4 8" id="KW-1003">Cell membrane</keyword>
<dbReference type="EMBL" id="SRSF01000012">
    <property type="protein sequence ID" value="THH35517.1"/>
    <property type="molecule type" value="Genomic_DNA"/>
</dbReference>
<dbReference type="PANTHER" id="PTHR30269:SF0">
    <property type="entry name" value="MEMBRANE TRANSPORTER PROTEIN YFCA-RELATED"/>
    <property type="match status" value="1"/>
</dbReference>
<feature type="transmembrane region" description="Helical" evidence="8">
    <location>
        <begin position="163"/>
        <end position="179"/>
    </location>
</feature>